<comment type="caution">
    <text evidence="2">The sequence shown here is derived from an EMBL/GenBank/DDBJ whole genome shotgun (WGS) entry which is preliminary data.</text>
</comment>
<evidence type="ECO:0000313" key="3">
    <source>
        <dbReference type="Proteomes" id="UP000469670"/>
    </source>
</evidence>
<dbReference type="RefSeq" id="WP_164200143.1">
    <property type="nucleotide sequence ID" value="NZ_JAAGMP010000257.1"/>
</dbReference>
<dbReference type="Proteomes" id="UP000469670">
    <property type="component" value="Unassembled WGS sequence"/>
</dbReference>
<evidence type="ECO:0000256" key="1">
    <source>
        <dbReference type="SAM" id="MobiDB-lite"/>
    </source>
</evidence>
<dbReference type="Pfam" id="PF06013">
    <property type="entry name" value="WXG100"/>
    <property type="match status" value="1"/>
</dbReference>
<dbReference type="AlphaFoldDB" id="A0A7K3RQW9"/>
<protein>
    <submittedName>
        <fullName evidence="2">WXG100 family type VII secretion target</fullName>
    </submittedName>
</protein>
<feature type="region of interest" description="Disordered" evidence="1">
    <location>
        <begin position="94"/>
        <end position="122"/>
    </location>
</feature>
<gene>
    <name evidence="2" type="ORF">G3I50_05070</name>
</gene>
<dbReference type="Gene3D" id="1.10.287.1060">
    <property type="entry name" value="ESAT-6-like"/>
    <property type="match status" value="1"/>
</dbReference>
<dbReference type="InterPro" id="IPR010310">
    <property type="entry name" value="T7SS_ESAT-6-like"/>
</dbReference>
<organism evidence="2 3">
    <name type="scientific">Streptomyces parvus</name>
    <dbReference type="NCBI Taxonomy" id="66428"/>
    <lineage>
        <taxon>Bacteria</taxon>
        <taxon>Bacillati</taxon>
        <taxon>Actinomycetota</taxon>
        <taxon>Actinomycetes</taxon>
        <taxon>Kitasatosporales</taxon>
        <taxon>Streptomycetaceae</taxon>
        <taxon>Streptomyces</taxon>
    </lineage>
</organism>
<dbReference type="SUPFAM" id="SSF140453">
    <property type="entry name" value="EsxAB dimer-like"/>
    <property type="match status" value="1"/>
</dbReference>
<dbReference type="InterPro" id="IPR036689">
    <property type="entry name" value="ESAT-6-like_sf"/>
</dbReference>
<sequence>MADQKVSDAALLKLEGDLTIKFEAVKGQVKKLHATIDNLEGKWQGIGANRFNEKQTEINNRMVELGKQLARFQDSIKAARTISGDNEDEIRAALGSVDVQGGSDSGSGSGSGSVPKSALNGL</sequence>
<name>A0A7K3RQW9_9ACTN</name>
<reference evidence="2 3" key="1">
    <citation type="submission" date="2020-01" db="EMBL/GenBank/DDBJ databases">
        <title>Insect and environment-associated Actinomycetes.</title>
        <authorList>
            <person name="Currrie C."/>
            <person name="Chevrette M."/>
            <person name="Carlson C."/>
            <person name="Stubbendieck R."/>
            <person name="Wendt-Pienkowski E."/>
        </authorList>
    </citation>
    <scope>NUCLEOTIDE SEQUENCE [LARGE SCALE GENOMIC DNA]</scope>
    <source>
        <strain evidence="2 3">SID7590</strain>
    </source>
</reference>
<dbReference type="EMBL" id="JAAGMP010000257">
    <property type="protein sequence ID" value="NEC17634.1"/>
    <property type="molecule type" value="Genomic_DNA"/>
</dbReference>
<proteinExistence type="predicted"/>
<evidence type="ECO:0000313" key="2">
    <source>
        <dbReference type="EMBL" id="NEC17634.1"/>
    </source>
</evidence>
<accession>A0A7K3RQW9</accession>